<keyword evidence="5" id="KW-0813">Transport</keyword>
<keyword evidence="6" id="KW-1003">Cell membrane</keyword>
<reference evidence="11" key="1">
    <citation type="journal article" date="2003" name="Proc. Natl. Acad. Sci. U.S.A.">
        <title>Proteorhodopsin genes are distributed among divergent marine bacterial taxa.</title>
        <authorList>
            <person name="De La Torre J.R."/>
            <person name="Christianson L.M."/>
            <person name="Beja O."/>
            <person name="Suzuki M.T."/>
            <person name="Karl D.M."/>
            <person name="Heidelberg J."/>
            <person name="DeLong E.F."/>
        </authorList>
    </citation>
    <scope>NUCLEOTIDE SEQUENCE</scope>
</reference>
<evidence type="ECO:0000256" key="10">
    <source>
        <dbReference type="SAM" id="Phobius"/>
    </source>
</evidence>
<dbReference type="GO" id="GO:0034257">
    <property type="term" value="F:nicotinamide riboside transmembrane transporter activity"/>
    <property type="evidence" value="ECO:0007669"/>
    <property type="project" value="InterPro"/>
</dbReference>
<dbReference type="NCBIfam" id="TIGR01528">
    <property type="entry name" value="NMN_trans_PnuC"/>
    <property type="match status" value="1"/>
</dbReference>
<evidence type="ECO:0000256" key="9">
    <source>
        <dbReference type="ARBA" id="ARBA00023136"/>
    </source>
</evidence>
<dbReference type="InterPro" id="IPR006419">
    <property type="entry name" value="NMN_transpt_PnuC"/>
</dbReference>
<gene>
    <name evidence="11" type="ORF">ANT32C12.33</name>
</gene>
<dbReference type="GO" id="GO:0005886">
    <property type="term" value="C:plasma membrane"/>
    <property type="evidence" value="ECO:0007669"/>
    <property type="project" value="UniProtKB-SubCell"/>
</dbReference>
<dbReference type="EMBL" id="AY372453">
    <property type="protein sequence ID" value="AAR05247.1"/>
    <property type="molecule type" value="Genomic_DNA"/>
</dbReference>
<evidence type="ECO:0000256" key="7">
    <source>
        <dbReference type="ARBA" id="ARBA00022692"/>
    </source>
</evidence>
<reference evidence="11" key="2">
    <citation type="submission" date="2003-08" db="EMBL/GenBank/DDBJ databases">
        <authorList>
            <person name="de la Torre J.R."/>
            <person name="Christianson L.M."/>
            <person name="Beja O."/>
            <person name="Suzuki M.T."/>
            <person name="Karl D.M."/>
            <person name="Heidelberg J.F."/>
            <person name="DeLong E.F."/>
        </authorList>
    </citation>
    <scope>NUCLEOTIDE SEQUENCE</scope>
</reference>
<evidence type="ECO:0000256" key="6">
    <source>
        <dbReference type="ARBA" id="ARBA00022475"/>
    </source>
</evidence>
<dbReference type="PANTHER" id="PTHR36122">
    <property type="entry name" value="NICOTINAMIDE RIBOSIDE TRANSPORTER PNUC"/>
    <property type="match status" value="1"/>
</dbReference>
<feature type="transmembrane region" description="Helical" evidence="10">
    <location>
        <begin position="6"/>
        <end position="26"/>
    </location>
</feature>
<evidence type="ECO:0000256" key="1">
    <source>
        <dbReference type="ARBA" id="ARBA00002672"/>
    </source>
</evidence>
<evidence type="ECO:0000313" key="11">
    <source>
        <dbReference type="EMBL" id="AAR05247.1"/>
    </source>
</evidence>
<proteinExistence type="inferred from homology"/>
<sequence length="198" mass="23111">MIFDIIDQYWMEFLAVVSAIVYLLLAVRQDIRCWFAAILRSFLYFFIMFSADLYMEAGLQIFYILMAVYGWSQWREESTANIKLSVKTWKPINHLFAISSILLLALASGLVLEKFTNAVFPFIDALTTWGAIIATYMVAKKLLENWIYWFVIDSISIFLFMSRGLVLTSILFFIYLIIIYFGYKSWARIKDNGSTKPI</sequence>
<comment type="subcellular location">
    <subcellularLocation>
        <location evidence="2">Cell membrane</location>
        <topology evidence="2">Multi-pass membrane protein</topology>
    </subcellularLocation>
</comment>
<comment type="similarity">
    <text evidence="3">Belongs to the nicotinamide ribonucleoside (NR) uptake permease (TC 4.B.1) family.</text>
</comment>
<name>Q6UCZ3_9PROT</name>
<keyword evidence="9 10" id="KW-0472">Membrane</keyword>
<feature type="transmembrane region" description="Helical" evidence="10">
    <location>
        <begin position="95"/>
        <end position="112"/>
    </location>
</feature>
<feature type="transmembrane region" description="Helical" evidence="10">
    <location>
        <begin position="167"/>
        <end position="183"/>
    </location>
</feature>
<accession>Q6UCZ3</accession>
<dbReference type="AlphaFoldDB" id="Q6UCZ3"/>
<evidence type="ECO:0000256" key="2">
    <source>
        <dbReference type="ARBA" id="ARBA00004651"/>
    </source>
</evidence>
<evidence type="ECO:0000256" key="8">
    <source>
        <dbReference type="ARBA" id="ARBA00022989"/>
    </source>
</evidence>
<feature type="transmembrane region" description="Helical" evidence="10">
    <location>
        <begin position="118"/>
        <end position="139"/>
    </location>
</feature>
<comment type="function">
    <text evidence="1">Required for nicotinamide riboside transport across the inner membrane.</text>
</comment>
<organism evidence="11">
    <name type="scientific">uncultured marine proteobacterium ANT32C12</name>
    <dbReference type="NCBI Taxonomy" id="248048"/>
    <lineage>
        <taxon>Bacteria</taxon>
        <taxon>Pseudomonadati</taxon>
        <taxon>Pseudomonadota</taxon>
        <taxon>environmental samples</taxon>
    </lineage>
</organism>
<dbReference type="PANTHER" id="PTHR36122:SF2">
    <property type="entry name" value="NICOTINAMIDE RIBOSIDE TRANSPORTER PNUC"/>
    <property type="match status" value="1"/>
</dbReference>
<dbReference type="Pfam" id="PF04973">
    <property type="entry name" value="NMN_transporter"/>
    <property type="match status" value="1"/>
</dbReference>
<keyword evidence="8 10" id="KW-1133">Transmembrane helix</keyword>
<evidence type="ECO:0000256" key="4">
    <source>
        <dbReference type="ARBA" id="ARBA00017522"/>
    </source>
</evidence>
<protein>
    <recommendedName>
        <fullName evidence="4">Nicotinamide riboside transporter PnuC</fullName>
    </recommendedName>
</protein>
<evidence type="ECO:0000256" key="5">
    <source>
        <dbReference type="ARBA" id="ARBA00022448"/>
    </source>
</evidence>
<keyword evidence="7 10" id="KW-0812">Transmembrane</keyword>
<evidence type="ECO:0000256" key="3">
    <source>
        <dbReference type="ARBA" id="ARBA00006669"/>
    </source>
</evidence>